<dbReference type="Gene3D" id="3.30.300.130">
    <property type="entry name" value="Fe-S cluster assembly (FSCA)"/>
    <property type="match status" value="1"/>
</dbReference>
<sequence>MQLLHVPSSLCLSFQNVKTHEEAGLPSYEKPLQLSSAIFCSLQQQRPERSKWASRRGSALSSFTAKAASLEDVAGAPAMSKGTAESDVLKALSQIIDPDFGTDIVSCGFVKDLHINEALGEVSFRLELTTPACPIKDMVIDTVTICLSRTHICLIW</sequence>
<dbReference type="Pfam" id="PF01883">
    <property type="entry name" value="FeS_assembly_P"/>
    <property type="match status" value="1"/>
</dbReference>
<organism evidence="2 3">
    <name type="scientific">Prunus avium</name>
    <name type="common">Cherry</name>
    <name type="synonym">Cerasus avium</name>
    <dbReference type="NCBI Taxonomy" id="42229"/>
    <lineage>
        <taxon>Eukaryota</taxon>
        <taxon>Viridiplantae</taxon>
        <taxon>Streptophyta</taxon>
        <taxon>Embryophyta</taxon>
        <taxon>Tracheophyta</taxon>
        <taxon>Spermatophyta</taxon>
        <taxon>Magnoliopsida</taxon>
        <taxon>eudicotyledons</taxon>
        <taxon>Gunneridae</taxon>
        <taxon>Pentapetalae</taxon>
        <taxon>rosids</taxon>
        <taxon>fabids</taxon>
        <taxon>Rosales</taxon>
        <taxon>Rosaceae</taxon>
        <taxon>Amygdaloideae</taxon>
        <taxon>Amygdaleae</taxon>
        <taxon>Prunus</taxon>
    </lineage>
</organism>
<gene>
    <name evidence="3" type="primary">LOC110748041</name>
</gene>
<dbReference type="InterPro" id="IPR034904">
    <property type="entry name" value="FSCA_dom_sf"/>
</dbReference>
<accession>A0A6P5RLA3</accession>
<dbReference type="InterPro" id="IPR002744">
    <property type="entry name" value="MIP18-like"/>
</dbReference>
<dbReference type="InterPro" id="IPR044304">
    <property type="entry name" value="NUBPL-like"/>
</dbReference>
<dbReference type="SUPFAM" id="SSF117916">
    <property type="entry name" value="Fe-S cluster assembly (FSCA) domain-like"/>
    <property type="match status" value="1"/>
</dbReference>
<dbReference type="FunFam" id="3.30.300.130:FF:000008">
    <property type="entry name" value="Fe-S cluster assembly factor HCF101, chloroplastic"/>
    <property type="match status" value="1"/>
</dbReference>
<dbReference type="RefSeq" id="XP_021803774.1">
    <property type="nucleotide sequence ID" value="XM_021948082.1"/>
</dbReference>
<dbReference type="GO" id="GO:0051539">
    <property type="term" value="F:4 iron, 4 sulfur cluster binding"/>
    <property type="evidence" value="ECO:0007669"/>
    <property type="project" value="TreeGrafter"/>
</dbReference>
<dbReference type="GeneID" id="110748041"/>
<keyword evidence="2" id="KW-1185">Reference proteome</keyword>
<evidence type="ECO:0000313" key="3">
    <source>
        <dbReference type="RefSeq" id="XP_021803774.1"/>
    </source>
</evidence>
<dbReference type="Proteomes" id="UP000515124">
    <property type="component" value="Unplaced"/>
</dbReference>
<dbReference type="KEGG" id="pavi:110748041"/>
<evidence type="ECO:0000313" key="2">
    <source>
        <dbReference type="Proteomes" id="UP000515124"/>
    </source>
</evidence>
<dbReference type="GO" id="GO:0005524">
    <property type="term" value="F:ATP binding"/>
    <property type="evidence" value="ECO:0007669"/>
    <property type="project" value="InterPro"/>
</dbReference>
<feature type="domain" description="MIP18 family-like" evidence="1">
    <location>
        <begin position="86"/>
        <end position="143"/>
    </location>
</feature>
<dbReference type="GO" id="GO:0009570">
    <property type="term" value="C:chloroplast stroma"/>
    <property type="evidence" value="ECO:0007669"/>
    <property type="project" value="TreeGrafter"/>
</dbReference>
<name>A0A6P5RLA3_PRUAV</name>
<dbReference type="GO" id="GO:0016226">
    <property type="term" value="P:iron-sulfur cluster assembly"/>
    <property type="evidence" value="ECO:0007669"/>
    <property type="project" value="InterPro"/>
</dbReference>
<evidence type="ECO:0000259" key="1">
    <source>
        <dbReference type="Pfam" id="PF01883"/>
    </source>
</evidence>
<reference evidence="3" key="1">
    <citation type="submission" date="2025-08" db="UniProtKB">
        <authorList>
            <consortium name="RefSeq"/>
        </authorList>
    </citation>
    <scope>IDENTIFICATION</scope>
</reference>
<proteinExistence type="predicted"/>
<dbReference type="PANTHER" id="PTHR42961:SF2">
    <property type="entry name" value="IRON-SULFUR PROTEIN NUBPL"/>
    <property type="match status" value="1"/>
</dbReference>
<dbReference type="AlphaFoldDB" id="A0A6P5RLA3"/>
<dbReference type="PANTHER" id="PTHR42961">
    <property type="entry name" value="IRON-SULFUR PROTEIN NUBPL"/>
    <property type="match status" value="1"/>
</dbReference>
<protein>
    <submittedName>
        <fullName evidence="3">Fe-S cluster assembly factor HCF101, chloroplastic-like</fullName>
    </submittedName>
</protein>